<accession>A0A975BV06</accession>
<organism evidence="1 2">
    <name type="scientific">Desulfonema magnum</name>
    <dbReference type="NCBI Taxonomy" id="45655"/>
    <lineage>
        <taxon>Bacteria</taxon>
        <taxon>Pseudomonadati</taxon>
        <taxon>Thermodesulfobacteriota</taxon>
        <taxon>Desulfobacteria</taxon>
        <taxon>Desulfobacterales</taxon>
        <taxon>Desulfococcaceae</taxon>
        <taxon>Desulfonema</taxon>
    </lineage>
</organism>
<evidence type="ECO:0000313" key="1">
    <source>
        <dbReference type="EMBL" id="QTA92271.1"/>
    </source>
</evidence>
<gene>
    <name evidence="1" type="ORF">dnm_083470</name>
</gene>
<dbReference type="EMBL" id="CP061800">
    <property type="protein sequence ID" value="QTA92271.1"/>
    <property type="molecule type" value="Genomic_DNA"/>
</dbReference>
<dbReference type="Proteomes" id="UP000663722">
    <property type="component" value="Chromosome"/>
</dbReference>
<name>A0A975BV06_9BACT</name>
<keyword evidence="2" id="KW-1185">Reference proteome</keyword>
<protein>
    <submittedName>
        <fullName evidence="1">Uncharacterized protein</fullName>
    </submittedName>
</protein>
<proteinExistence type="predicted"/>
<reference evidence="1" key="1">
    <citation type="journal article" date="2021" name="Microb. Physiol.">
        <title>Proteogenomic Insights into the Physiology of Marine, Sulfate-Reducing, Filamentous Desulfonema limicola and Desulfonema magnum.</title>
        <authorList>
            <person name="Schnaars V."/>
            <person name="Wohlbrand L."/>
            <person name="Scheve S."/>
            <person name="Hinrichs C."/>
            <person name="Reinhardt R."/>
            <person name="Rabus R."/>
        </authorList>
    </citation>
    <scope>NUCLEOTIDE SEQUENCE</scope>
    <source>
        <strain evidence="1">4be13</strain>
    </source>
</reference>
<dbReference type="KEGG" id="dmm:dnm_083470"/>
<sequence length="37" mass="4105">MNYYKYAAPTGLDRPGIMNYYKYAAPTGLGQPPPNPL</sequence>
<evidence type="ECO:0000313" key="2">
    <source>
        <dbReference type="Proteomes" id="UP000663722"/>
    </source>
</evidence>
<dbReference type="AlphaFoldDB" id="A0A975BV06"/>